<proteinExistence type="predicted"/>
<protein>
    <submittedName>
        <fullName evidence="1">Uncharacterized protein</fullName>
    </submittedName>
</protein>
<accession>A0A075GWW7</accession>
<name>A0A075GWW7_9EURY</name>
<organism evidence="1">
    <name type="scientific">uncultured marine group II/III euryarchaeote KM3_195_B08</name>
    <dbReference type="NCBI Taxonomy" id="1457970"/>
    <lineage>
        <taxon>Archaea</taxon>
        <taxon>Methanobacteriati</taxon>
        <taxon>Methanobacteriota</taxon>
        <taxon>environmental samples</taxon>
    </lineage>
</organism>
<dbReference type="EMBL" id="KF900780">
    <property type="protein sequence ID" value="AIF06767.1"/>
    <property type="molecule type" value="Genomic_DNA"/>
</dbReference>
<evidence type="ECO:0000313" key="1">
    <source>
        <dbReference type="EMBL" id="AIF06767.1"/>
    </source>
</evidence>
<sequence>MKGVKGKKEAKELCEEFMKNICEEKYDEGFGVIEPYFPSTEKVFTNLREQIKQQMPMVKQNFGKCLGPVLVKEEEIKDLFFRFSFVQKFQVSIIRWVFIFYKPEKEWLLNLINYDEKKEELF</sequence>
<reference evidence="1" key="1">
    <citation type="journal article" date="2014" name="Genome Biol. Evol.">
        <title>Pangenome evidence for extensive interdomain horizontal transfer affecting lineage core and shell genes in uncultured planktonic thaumarchaeota and euryarchaeota.</title>
        <authorList>
            <person name="Deschamps P."/>
            <person name="Zivanovic Y."/>
            <person name="Moreira D."/>
            <person name="Rodriguez-Valera F."/>
            <person name="Lopez-Garcia P."/>
        </authorList>
    </citation>
    <scope>NUCLEOTIDE SEQUENCE</scope>
</reference>
<dbReference type="AlphaFoldDB" id="A0A075GWW7"/>